<dbReference type="EMBL" id="LECT01000007">
    <property type="protein sequence ID" value="KLU07202.1"/>
    <property type="molecule type" value="Genomic_DNA"/>
</dbReference>
<evidence type="ECO:0000259" key="2">
    <source>
        <dbReference type="Pfam" id="PF12705"/>
    </source>
</evidence>
<name>A0A0J1BL21_RHOIS</name>
<dbReference type="STRING" id="595434.RISK_001003"/>
<organism evidence="3 4">
    <name type="scientific">Rhodopirellula islandica</name>
    <dbReference type="NCBI Taxonomy" id="595434"/>
    <lineage>
        <taxon>Bacteria</taxon>
        <taxon>Pseudomonadati</taxon>
        <taxon>Planctomycetota</taxon>
        <taxon>Planctomycetia</taxon>
        <taxon>Pirellulales</taxon>
        <taxon>Pirellulaceae</taxon>
        <taxon>Rhodopirellula</taxon>
    </lineage>
</organism>
<dbReference type="RefSeq" id="WP_047812950.1">
    <property type="nucleotide sequence ID" value="NZ_LECT01000007.1"/>
</dbReference>
<dbReference type="Gene3D" id="3.90.320.10">
    <property type="match status" value="1"/>
</dbReference>
<gene>
    <name evidence="3" type="ORF">RISK_001003</name>
</gene>
<dbReference type="InterPro" id="IPR011604">
    <property type="entry name" value="PDDEXK-like_dom_sf"/>
</dbReference>
<feature type="region of interest" description="Disordered" evidence="1">
    <location>
        <begin position="457"/>
        <end position="477"/>
    </location>
</feature>
<dbReference type="Proteomes" id="UP000036367">
    <property type="component" value="Unassembled WGS sequence"/>
</dbReference>
<accession>A0A0J1BL21</accession>
<reference evidence="3" key="1">
    <citation type="submission" date="2015-05" db="EMBL/GenBank/DDBJ databases">
        <title>Permanent draft genome of Rhodopirellula islandicus K833.</title>
        <authorList>
            <person name="Kizina J."/>
            <person name="Richter M."/>
            <person name="Glockner F.O."/>
            <person name="Harder J."/>
        </authorList>
    </citation>
    <scope>NUCLEOTIDE SEQUENCE [LARGE SCALE GENOMIC DNA]</scope>
    <source>
        <strain evidence="3">K833</strain>
    </source>
</reference>
<feature type="domain" description="PD-(D/E)XK endonuclease-like" evidence="2">
    <location>
        <begin position="676"/>
        <end position="943"/>
    </location>
</feature>
<dbReference type="AlphaFoldDB" id="A0A0J1BL21"/>
<dbReference type="Pfam" id="PF12705">
    <property type="entry name" value="PDDEXK_1"/>
    <property type="match status" value="1"/>
</dbReference>
<evidence type="ECO:0000313" key="4">
    <source>
        <dbReference type="Proteomes" id="UP000036367"/>
    </source>
</evidence>
<comment type="caution">
    <text evidence="3">The sequence shown here is derived from an EMBL/GenBank/DDBJ whole genome shotgun (WGS) entry which is preliminary data.</text>
</comment>
<proteinExistence type="predicted"/>
<keyword evidence="4" id="KW-1185">Reference proteome</keyword>
<evidence type="ECO:0000256" key="1">
    <source>
        <dbReference type="SAM" id="MobiDB-lite"/>
    </source>
</evidence>
<evidence type="ECO:0000313" key="3">
    <source>
        <dbReference type="EMBL" id="KLU07202.1"/>
    </source>
</evidence>
<dbReference type="OrthoDB" id="5487982at2"/>
<dbReference type="PATRIC" id="fig|595434.4.peg.961"/>
<dbReference type="InterPro" id="IPR038726">
    <property type="entry name" value="PDDEXK_AddAB-type"/>
</dbReference>
<protein>
    <submittedName>
        <fullName evidence="3">ATP-dependent nuclease subunit B</fullName>
    </submittedName>
</protein>
<sequence>MTQTIFLGWNQPLLISSLQWLKETNGPKSQTKGDWDLSHLDLVFPSRRAIDRMKELLLAEANAAEQTLHSPRMLTVGDLPSRLYESDTAALDFEQTLAWARVLAAANQDDLSVLISSPPAPDAADAWLELGGTMRRLHNSIAAEGLTYADVLEMCDSAGERRRWQFFVDLMKAYLAELAAAGKADPNEAQLDAIRQNACRATRPMVLIGTTDISKLLVSMLHQVESSKKSAAITALVAAPESLAKRFDSFGNLISNRWQSHSLPLQDGQLIPAGEISDQTAAVMETLAEFGQKYRVDQITIGVTDESQVEPIENRCDLLGVATHRHLGHRVGQTAVGRLMHLVVTYLQRRTWRSLAALVRHADVARYVSERCPDDPNSEKWLRELDQLLSSAFPRSVDEPLPEEVQQSLTANQIRDVLDQWLSPLIEDSQQQPIRQWSETLQAILIELYGDVAPSLVPVDDEGSKENDDTEPDASLSRTQQAIHAVFRLLHRFGDLSPSLDEPVDGAVAVEMLSSRMSEVRWVDDPSPTEIELLGWLDLALDDSPALIVCGLNHPFVPEAQSGDPFLPQSLRSTLHQSANDRRYARDVHAMQQLLTSRETVRFLVGSHSADGSPTPPSRLLAAATPEEAAKRVCDLLTIPRPKVEIQPIQPPPVVSVDSKAYFAPPPPEPGRTIHTLSVTAFSAYLACPYRFYLRHVLRLRPLDDSPLELAANQFGDLVHGALEEFGDSDYKNETDPKRIEEALIEELHRYAAKHFGDNTSTTVKLQVRQAQRRLKTVALRQAERAAAGWQIHAVEDAVDEKEIHPITGKPKKPTGIVLDGEFTGLRGRFDRIDFHPETGRWAILDYKTHGHKPEKKHLKKLPDGSTQWVDLQLPLYRRFIPDLGIDADPVDVELGYFNVAEKDTETQINLAEFTPSQFAAADELIHHCVREIRACHFDPNPNGVEYDDYEMLMNESVFIPMDDETEAFE</sequence>
<dbReference type="InterPro" id="IPR027417">
    <property type="entry name" value="P-loop_NTPase"/>
</dbReference>
<dbReference type="SUPFAM" id="SSF52540">
    <property type="entry name" value="P-loop containing nucleoside triphosphate hydrolases"/>
    <property type="match status" value="1"/>
</dbReference>